<evidence type="ECO:0000259" key="2">
    <source>
        <dbReference type="PROSITE" id="PS50110"/>
    </source>
</evidence>
<dbReference type="SUPFAM" id="SSF52172">
    <property type="entry name" value="CheY-like"/>
    <property type="match status" value="1"/>
</dbReference>
<proteinExistence type="predicted"/>
<evidence type="ECO:0000313" key="3">
    <source>
        <dbReference type="EMBL" id="MBB5926555.1"/>
    </source>
</evidence>
<name>A0A7W9PRK1_9ACTN</name>
<dbReference type="InterPro" id="IPR001789">
    <property type="entry name" value="Sig_transdc_resp-reg_receiver"/>
</dbReference>
<feature type="domain" description="Response regulatory" evidence="2">
    <location>
        <begin position="1"/>
        <end position="42"/>
    </location>
</feature>
<keyword evidence="3" id="KW-0238">DNA-binding</keyword>
<comment type="caution">
    <text evidence="1">Lacks conserved residue(s) required for the propagation of feature annotation.</text>
</comment>
<gene>
    <name evidence="3" type="ORF">FHS34_002011</name>
</gene>
<dbReference type="AlphaFoldDB" id="A0A7W9PRK1"/>
<protein>
    <submittedName>
        <fullName evidence="3">DNA-binding NarL/FixJ family response regulator</fullName>
    </submittedName>
</protein>
<dbReference type="Gene3D" id="3.40.50.2300">
    <property type="match status" value="1"/>
</dbReference>
<reference evidence="3 4" key="1">
    <citation type="submission" date="2020-08" db="EMBL/GenBank/DDBJ databases">
        <title>Genomic Encyclopedia of Type Strains, Phase III (KMG-III): the genomes of soil and plant-associated and newly described type strains.</title>
        <authorList>
            <person name="Whitman W."/>
        </authorList>
    </citation>
    <scope>NUCLEOTIDE SEQUENCE [LARGE SCALE GENOMIC DNA]</scope>
    <source>
        <strain evidence="3 4">CECT 3313</strain>
    </source>
</reference>
<comment type="caution">
    <text evidence="3">The sequence shown here is derived from an EMBL/GenBank/DDBJ whole genome shotgun (WGS) entry which is preliminary data.</text>
</comment>
<sequence length="42" mass="4575">MKVLVLTAYDTGENIVEVLRAGASGFLVKDTRPAEELERSVP</sequence>
<dbReference type="InterPro" id="IPR011006">
    <property type="entry name" value="CheY-like_superfamily"/>
</dbReference>
<keyword evidence="4" id="KW-1185">Reference proteome</keyword>
<organism evidence="3 4">
    <name type="scientific">Streptomyces echinatus</name>
    <dbReference type="NCBI Taxonomy" id="67293"/>
    <lineage>
        <taxon>Bacteria</taxon>
        <taxon>Bacillati</taxon>
        <taxon>Actinomycetota</taxon>
        <taxon>Actinomycetes</taxon>
        <taxon>Kitasatosporales</taxon>
        <taxon>Streptomycetaceae</taxon>
        <taxon>Streptomyces</taxon>
    </lineage>
</organism>
<dbReference type="PROSITE" id="PS50110">
    <property type="entry name" value="RESPONSE_REGULATORY"/>
    <property type="match status" value="1"/>
</dbReference>
<dbReference type="GO" id="GO:0003677">
    <property type="term" value="F:DNA binding"/>
    <property type="evidence" value="ECO:0007669"/>
    <property type="project" value="UniProtKB-KW"/>
</dbReference>
<dbReference type="GO" id="GO:0000160">
    <property type="term" value="P:phosphorelay signal transduction system"/>
    <property type="evidence" value="ECO:0007669"/>
    <property type="project" value="InterPro"/>
</dbReference>
<evidence type="ECO:0000313" key="4">
    <source>
        <dbReference type="Proteomes" id="UP000585836"/>
    </source>
</evidence>
<accession>A0A7W9PRK1</accession>
<dbReference type="Proteomes" id="UP000585836">
    <property type="component" value="Unassembled WGS sequence"/>
</dbReference>
<evidence type="ECO:0000256" key="1">
    <source>
        <dbReference type="PROSITE-ProRule" id="PRU00169"/>
    </source>
</evidence>
<dbReference type="EMBL" id="JACHJK010000003">
    <property type="protein sequence ID" value="MBB5926555.1"/>
    <property type="molecule type" value="Genomic_DNA"/>
</dbReference>